<proteinExistence type="predicted"/>
<evidence type="ECO:0000313" key="2">
    <source>
        <dbReference type="Proteomes" id="UP000290809"/>
    </source>
</evidence>
<accession>A0A430QIR4</accession>
<protein>
    <submittedName>
        <fullName evidence="1">Uncharacterized protein</fullName>
    </submittedName>
</protein>
<dbReference type="EMBL" id="QMKO01001664">
    <property type="protein sequence ID" value="RTG87581.1"/>
    <property type="molecule type" value="Genomic_DNA"/>
</dbReference>
<dbReference type="Proteomes" id="UP000290809">
    <property type="component" value="Unassembled WGS sequence"/>
</dbReference>
<evidence type="ECO:0000313" key="1">
    <source>
        <dbReference type="EMBL" id="RTG87581.1"/>
    </source>
</evidence>
<dbReference type="AlphaFoldDB" id="A0A430QIR4"/>
<name>A0A430QIR4_SCHBO</name>
<comment type="caution">
    <text evidence="1">The sequence shown here is derived from an EMBL/GenBank/DDBJ whole genome shotgun (WGS) entry which is preliminary data.</text>
</comment>
<reference evidence="1 2" key="1">
    <citation type="journal article" date="2019" name="PLoS Pathog.">
        <title>Genome sequence of the bovine parasite Schistosoma bovis Tanzania.</title>
        <authorList>
            <person name="Oey H."/>
            <person name="Zakrzewski M."/>
            <person name="Gobert G."/>
            <person name="Gravermann K."/>
            <person name="Stoye J."/>
            <person name="Jones M."/>
            <person name="Mcmanus D."/>
            <person name="Krause L."/>
        </authorList>
    </citation>
    <scope>NUCLEOTIDE SEQUENCE [LARGE SCALE GENOMIC DNA]</scope>
    <source>
        <strain evidence="1 2">TAN1997</strain>
    </source>
</reference>
<gene>
    <name evidence="1" type="ORF">DC041_0005553</name>
</gene>
<organism evidence="1 2">
    <name type="scientific">Schistosoma bovis</name>
    <name type="common">Blood fluke</name>
    <dbReference type="NCBI Taxonomy" id="6184"/>
    <lineage>
        <taxon>Eukaryota</taxon>
        <taxon>Metazoa</taxon>
        <taxon>Spiralia</taxon>
        <taxon>Lophotrochozoa</taxon>
        <taxon>Platyhelminthes</taxon>
        <taxon>Trematoda</taxon>
        <taxon>Digenea</taxon>
        <taxon>Strigeidida</taxon>
        <taxon>Schistosomatoidea</taxon>
        <taxon>Schistosomatidae</taxon>
        <taxon>Schistosoma</taxon>
    </lineage>
</organism>
<dbReference type="STRING" id="6184.A0A430QIR4"/>
<sequence length="109" mass="12061">MRGSLHSFHIGGQSGRNAIWFNESLKYGCSEPTDTFDNPVLSGNLPDIQFSSLSLNKSDKNENVLIENNINNVHVNSNPLNPTIKSSSTVCDSVSFIIDTFELWQLISC</sequence>
<keyword evidence="2" id="KW-1185">Reference proteome</keyword>